<gene>
    <name evidence="1" type="ORF">K488DRAFT_85680</name>
</gene>
<reference evidence="1" key="1">
    <citation type="submission" date="2021-02" db="EMBL/GenBank/DDBJ databases">
        <authorList>
            <consortium name="DOE Joint Genome Institute"/>
            <person name="Ahrendt S."/>
            <person name="Looney B.P."/>
            <person name="Miyauchi S."/>
            <person name="Morin E."/>
            <person name="Drula E."/>
            <person name="Courty P.E."/>
            <person name="Chicoki N."/>
            <person name="Fauchery L."/>
            <person name="Kohler A."/>
            <person name="Kuo A."/>
            <person name="Labutti K."/>
            <person name="Pangilinan J."/>
            <person name="Lipzen A."/>
            <person name="Riley R."/>
            <person name="Andreopoulos W."/>
            <person name="He G."/>
            <person name="Johnson J."/>
            <person name="Barry K.W."/>
            <person name="Grigoriev I.V."/>
            <person name="Nagy L."/>
            <person name="Hibbett D."/>
            <person name="Henrissat B."/>
            <person name="Matheny P.B."/>
            <person name="Labbe J."/>
            <person name="Martin F."/>
        </authorList>
    </citation>
    <scope>NUCLEOTIDE SEQUENCE</scope>
    <source>
        <strain evidence="1">EC-137</strain>
    </source>
</reference>
<accession>A0ACB8QLD5</accession>
<evidence type="ECO:0000313" key="2">
    <source>
        <dbReference type="Proteomes" id="UP000814128"/>
    </source>
</evidence>
<comment type="caution">
    <text evidence="1">The sequence shown here is derived from an EMBL/GenBank/DDBJ whole genome shotgun (WGS) entry which is preliminary data.</text>
</comment>
<keyword evidence="2" id="KW-1185">Reference proteome</keyword>
<sequence length="276" mass="30059">MSPVSGLSSRAALGDPEAQLKLSGPSRRPCADHLRLKFPGTRQPFRAIIEKTFAFLCLVAYGEKDLHDIWEVAHRDTCSRTEWLEQIKPLTDRLATICILAGLLVSTTAAFITTTPPVPSMFDYTVEGIYGCLLCSFAIILGGLAVGTIILFIMTKCDQDWFRQMHLSSRSRIICLTVILAYPFISIMAGIVLGALSLCVAILITASTAFRVISVLVAGGPFAMLCLFLWMQVPNQTRHRRAGEEMSDEAETTLQGASTTGVSGFPMPVLAQDTTP</sequence>
<proteinExistence type="predicted"/>
<dbReference type="EMBL" id="MU273540">
    <property type="protein sequence ID" value="KAI0032638.1"/>
    <property type="molecule type" value="Genomic_DNA"/>
</dbReference>
<evidence type="ECO:0000313" key="1">
    <source>
        <dbReference type="EMBL" id="KAI0032638.1"/>
    </source>
</evidence>
<protein>
    <submittedName>
        <fullName evidence="1">Uncharacterized protein</fullName>
    </submittedName>
</protein>
<name>A0ACB8QLD5_9AGAM</name>
<organism evidence="1 2">
    <name type="scientific">Vararia minispora EC-137</name>
    <dbReference type="NCBI Taxonomy" id="1314806"/>
    <lineage>
        <taxon>Eukaryota</taxon>
        <taxon>Fungi</taxon>
        <taxon>Dikarya</taxon>
        <taxon>Basidiomycota</taxon>
        <taxon>Agaricomycotina</taxon>
        <taxon>Agaricomycetes</taxon>
        <taxon>Russulales</taxon>
        <taxon>Lachnocladiaceae</taxon>
        <taxon>Vararia</taxon>
    </lineage>
</organism>
<dbReference type="Proteomes" id="UP000814128">
    <property type="component" value="Unassembled WGS sequence"/>
</dbReference>
<reference evidence="1" key="2">
    <citation type="journal article" date="2022" name="New Phytol.">
        <title>Evolutionary transition to the ectomycorrhizal habit in the genomes of a hyperdiverse lineage of mushroom-forming fungi.</title>
        <authorList>
            <person name="Looney B."/>
            <person name="Miyauchi S."/>
            <person name="Morin E."/>
            <person name="Drula E."/>
            <person name="Courty P.E."/>
            <person name="Kohler A."/>
            <person name="Kuo A."/>
            <person name="LaButti K."/>
            <person name="Pangilinan J."/>
            <person name="Lipzen A."/>
            <person name="Riley R."/>
            <person name="Andreopoulos W."/>
            <person name="He G."/>
            <person name="Johnson J."/>
            <person name="Nolan M."/>
            <person name="Tritt A."/>
            <person name="Barry K.W."/>
            <person name="Grigoriev I.V."/>
            <person name="Nagy L.G."/>
            <person name="Hibbett D."/>
            <person name="Henrissat B."/>
            <person name="Matheny P.B."/>
            <person name="Labbe J."/>
            <person name="Martin F.M."/>
        </authorList>
    </citation>
    <scope>NUCLEOTIDE SEQUENCE</scope>
    <source>
        <strain evidence="1">EC-137</strain>
    </source>
</reference>